<evidence type="ECO:0000256" key="1">
    <source>
        <dbReference type="SAM" id="MobiDB-lite"/>
    </source>
</evidence>
<feature type="region of interest" description="Disordered" evidence="1">
    <location>
        <begin position="324"/>
        <end position="345"/>
    </location>
</feature>
<feature type="region of interest" description="Disordered" evidence="1">
    <location>
        <begin position="92"/>
        <end position="136"/>
    </location>
</feature>
<sequence>MSIASSSSTLSPIERVLSQSLELADYRDVHLYAFTRRTVFPDGTTWIDLPQPIAATSSLLKRVEYFRKLLTSEFAESKHALEPDIRQYADRDEYEYDSDSDLDEAGFDDLEDDNDSESFTDSRSSTPSFSTAIDPRGKNRDETIYISTPDIPIHRILLPSVAYRTLRSCIYYVYTERIDFLPLRSEDPSKRRRASARDGVLPACSPKSMFRLADIYGMKALQNIAHETIIDSLTPENIVEEAFSRFFTRYDKLREHAISYLMQHYFDPRVEACLQEMIPKIVRGEFPHCAAVLSTVFGIRMALTQPEHLPPPVISPRVSWGGRTAWTGRSDGDNTKGSEDRWELQ</sequence>
<protein>
    <recommendedName>
        <fullName evidence="4">BTB domain-containing protein</fullName>
    </recommendedName>
</protein>
<dbReference type="InterPro" id="IPR011333">
    <property type="entry name" value="SKP1/BTB/POZ_sf"/>
</dbReference>
<dbReference type="Gene3D" id="3.30.710.10">
    <property type="entry name" value="Potassium Channel Kv1.1, Chain A"/>
    <property type="match status" value="1"/>
</dbReference>
<feature type="compositionally biased region" description="Basic and acidic residues" evidence="1">
    <location>
        <begin position="330"/>
        <end position="345"/>
    </location>
</feature>
<accession>A0AAD7TLA8</accession>
<evidence type="ECO:0008006" key="4">
    <source>
        <dbReference type="Google" id="ProtNLM"/>
    </source>
</evidence>
<dbReference type="AlphaFoldDB" id="A0AAD7TLA8"/>
<organism evidence="2 3">
    <name type="scientific">Trametes cubensis</name>
    <dbReference type="NCBI Taxonomy" id="1111947"/>
    <lineage>
        <taxon>Eukaryota</taxon>
        <taxon>Fungi</taxon>
        <taxon>Dikarya</taxon>
        <taxon>Basidiomycota</taxon>
        <taxon>Agaricomycotina</taxon>
        <taxon>Agaricomycetes</taxon>
        <taxon>Polyporales</taxon>
        <taxon>Polyporaceae</taxon>
        <taxon>Trametes</taxon>
    </lineage>
</organism>
<name>A0AAD7TLA8_9APHY</name>
<keyword evidence="3" id="KW-1185">Reference proteome</keyword>
<feature type="compositionally biased region" description="Acidic residues" evidence="1">
    <location>
        <begin position="92"/>
        <end position="118"/>
    </location>
</feature>
<feature type="compositionally biased region" description="Polar residues" evidence="1">
    <location>
        <begin position="119"/>
        <end position="131"/>
    </location>
</feature>
<evidence type="ECO:0000313" key="3">
    <source>
        <dbReference type="Proteomes" id="UP001215151"/>
    </source>
</evidence>
<dbReference type="Proteomes" id="UP001215151">
    <property type="component" value="Unassembled WGS sequence"/>
</dbReference>
<proteinExistence type="predicted"/>
<dbReference type="EMBL" id="JAPEVG010000326">
    <property type="protein sequence ID" value="KAJ8468662.1"/>
    <property type="molecule type" value="Genomic_DNA"/>
</dbReference>
<evidence type="ECO:0000313" key="2">
    <source>
        <dbReference type="EMBL" id="KAJ8468662.1"/>
    </source>
</evidence>
<reference evidence="2" key="1">
    <citation type="submission" date="2022-11" db="EMBL/GenBank/DDBJ databases">
        <title>Genome Sequence of Cubamyces cubensis.</title>
        <authorList>
            <person name="Buettner E."/>
        </authorList>
    </citation>
    <scope>NUCLEOTIDE SEQUENCE</scope>
    <source>
        <strain evidence="2">MPL-01</strain>
    </source>
</reference>
<gene>
    <name evidence="2" type="ORF">ONZ51_g9494</name>
</gene>
<comment type="caution">
    <text evidence="2">The sequence shown here is derived from an EMBL/GenBank/DDBJ whole genome shotgun (WGS) entry which is preliminary data.</text>
</comment>